<gene>
    <name evidence="1" type="ORF">MOZ64_10825</name>
</gene>
<dbReference type="PANTHER" id="PTHR18901:SF38">
    <property type="entry name" value="PSEUDOURIDINE-5'-PHOSPHATASE"/>
    <property type="match status" value="1"/>
</dbReference>
<protein>
    <submittedName>
        <fullName evidence="1">HAD family phosphatase</fullName>
    </submittedName>
</protein>
<accession>A0ABU4WP39</accession>
<sequence length="217" mass="23997">MNRIHAAIFDLDGLLIDTQRIYQSALEDTGKAYDISLTRSLTDTFAGASPDHIASIMFSRFSIDGIAFMKDVMNAVIDREANDLVLKPGVKEILSYFESISIPMAVASGSPCSLIERNLKLVDIDEYFSVIVSTQEVAHGKPSPDVFWEAAHRLQVEPKYCLVFEDAINGVKAGLRGGFPTIMIPDLVQPDPEWKTSLYGVFDTLGQAMVKIKSMME</sequence>
<proteinExistence type="predicted"/>
<name>A0ABU4WP39_9FIRM</name>
<dbReference type="SUPFAM" id="SSF56784">
    <property type="entry name" value="HAD-like"/>
    <property type="match status" value="1"/>
</dbReference>
<organism evidence="1 2">
    <name type="scientific">Absicoccus intestinalis</name>
    <dbReference type="NCBI Taxonomy" id="2926319"/>
    <lineage>
        <taxon>Bacteria</taxon>
        <taxon>Bacillati</taxon>
        <taxon>Bacillota</taxon>
        <taxon>Erysipelotrichia</taxon>
        <taxon>Erysipelotrichales</taxon>
        <taxon>Erysipelotrichaceae</taxon>
        <taxon>Absicoccus</taxon>
    </lineage>
</organism>
<dbReference type="Pfam" id="PF13419">
    <property type="entry name" value="HAD_2"/>
    <property type="match status" value="1"/>
</dbReference>
<comment type="caution">
    <text evidence="1">The sequence shown here is derived from an EMBL/GenBank/DDBJ whole genome shotgun (WGS) entry which is preliminary data.</text>
</comment>
<dbReference type="Proteomes" id="UP001285244">
    <property type="component" value="Unassembled WGS sequence"/>
</dbReference>
<dbReference type="Gene3D" id="1.10.150.240">
    <property type="entry name" value="Putative phosphatase, domain 2"/>
    <property type="match status" value="1"/>
</dbReference>
<dbReference type="InterPro" id="IPR041492">
    <property type="entry name" value="HAD_2"/>
</dbReference>
<dbReference type="InterPro" id="IPR006439">
    <property type="entry name" value="HAD-SF_hydro_IA"/>
</dbReference>
<dbReference type="InterPro" id="IPR023214">
    <property type="entry name" value="HAD_sf"/>
</dbReference>
<dbReference type="PANTHER" id="PTHR18901">
    <property type="entry name" value="2-DEOXYGLUCOSE-6-PHOSPHATE PHOSPHATASE 2"/>
    <property type="match status" value="1"/>
</dbReference>
<dbReference type="NCBIfam" id="TIGR01509">
    <property type="entry name" value="HAD-SF-IA-v3"/>
    <property type="match status" value="1"/>
</dbReference>
<dbReference type="InterPro" id="IPR023198">
    <property type="entry name" value="PGP-like_dom2"/>
</dbReference>
<keyword evidence="2" id="KW-1185">Reference proteome</keyword>
<dbReference type="InterPro" id="IPR036412">
    <property type="entry name" value="HAD-like_sf"/>
</dbReference>
<dbReference type="CDD" id="cd07505">
    <property type="entry name" value="HAD_BPGM-like"/>
    <property type="match status" value="1"/>
</dbReference>
<dbReference type="SFLD" id="SFLDS00003">
    <property type="entry name" value="Haloacid_Dehalogenase"/>
    <property type="match status" value="1"/>
</dbReference>
<dbReference type="RefSeq" id="WP_320326572.1">
    <property type="nucleotide sequence ID" value="NZ_JALBUS010000024.1"/>
</dbReference>
<dbReference type="SFLD" id="SFLDG01129">
    <property type="entry name" value="C1.5:_HAD__Beta-PGM__Phosphata"/>
    <property type="match status" value="1"/>
</dbReference>
<dbReference type="Gene3D" id="3.40.50.1000">
    <property type="entry name" value="HAD superfamily/HAD-like"/>
    <property type="match status" value="1"/>
</dbReference>
<evidence type="ECO:0000313" key="2">
    <source>
        <dbReference type="Proteomes" id="UP001285244"/>
    </source>
</evidence>
<evidence type="ECO:0000313" key="1">
    <source>
        <dbReference type="EMBL" id="MDX8418326.1"/>
    </source>
</evidence>
<dbReference type="EMBL" id="JALBUS010000024">
    <property type="protein sequence ID" value="MDX8418326.1"/>
    <property type="molecule type" value="Genomic_DNA"/>
</dbReference>
<reference evidence="1 2" key="1">
    <citation type="submission" date="2022-03" db="EMBL/GenBank/DDBJ databases">
        <title>Novel taxa within the pig intestine.</title>
        <authorList>
            <person name="Wylensek D."/>
            <person name="Bishof K."/>
            <person name="Afrizal A."/>
            <person name="Clavel T."/>
        </authorList>
    </citation>
    <scope>NUCLEOTIDE SEQUENCE [LARGE SCALE GENOMIC DNA]</scope>
    <source>
        <strain evidence="1 2">Cla-KB-P134</strain>
    </source>
</reference>